<dbReference type="PANTHER" id="PTHR46033:SF8">
    <property type="entry name" value="PROTEIN MAINTENANCE OF MERISTEMS-LIKE"/>
    <property type="match status" value="1"/>
</dbReference>
<dbReference type="GO" id="GO:0010073">
    <property type="term" value="P:meristem maintenance"/>
    <property type="evidence" value="ECO:0007669"/>
    <property type="project" value="InterPro"/>
</dbReference>
<gene>
    <name evidence="1" type="ORF">Ahy_A08g038519</name>
</gene>
<dbReference type="AlphaFoldDB" id="A0A445BU08"/>
<sequence length="117" mass="12684">MALSQSTVAFVLPVGEVTMTLKDVLYIFGLPIDGGVVTDWTDSSQDFLVIQSLTIFGSEPVIGTYNWGTATIAHLYRSLCRASRCDCKEMDDPLGLFVWVGEKAMACAHSKLAACIC</sequence>
<comment type="caution">
    <text evidence="1">The sequence shown here is derived from an EMBL/GenBank/DDBJ whole genome shotgun (WGS) entry which is preliminary data.</text>
</comment>
<dbReference type="Proteomes" id="UP000289738">
    <property type="component" value="Chromosome A08"/>
</dbReference>
<dbReference type="PANTHER" id="PTHR46033">
    <property type="entry name" value="PROTEIN MAIN-LIKE 2"/>
    <property type="match status" value="1"/>
</dbReference>
<evidence type="ECO:0008006" key="3">
    <source>
        <dbReference type="Google" id="ProtNLM"/>
    </source>
</evidence>
<organism evidence="1 2">
    <name type="scientific">Arachis hypogaea</name>
    <name type="common">Peanut</name>
    <dbReference type="NCBI Taxonomy" id="3818"/>
    <lineage>
        <taxon>Eukaryota</taxon>
        <taxon>Viridiplantae</taxon>
        <taxon>Streptophyta</taxon>
        <taxon>Embryophyta</taxon>
        <taxon>Tracheophyta</taxon>
        <taxon>Spermatophyta</taxon>
        <taxon>Magnoliopsida</taxon>
        <taxon>eudicotyledons</taxon>
        <taxon>Gunneridae</taxon>
        <taxon>Pentapetalae</taxon>
        <taxon>rosids</taxon>
        <taxon>fabids</taxon>
        <taxon>Fabales</taxon>
        <taxon>Fabaceae</taxon>
        <taxon>Papilionoideae</taxon>
        <taxon>50 kb inversion clade</taxon>
        <taxon>dalbergioids sensu lato</taxon>
        <taxon>Dalbergieae</taxon>
        <taxon>Pterocarpus clade</taxon>
        <taxon>Arachis</taxon>
    </lineage>
</organism>
<evidence type="ECO:0000313" key="2">
    <source>
        <dbReference type="Proteomes" id="UP000289738"/>
    </source>
</evidence>
<accession>A0A445BU08</accession>
<name>A0A445BU08_ARAHY</name>
<proteinExistence type="predicted"/>
<evidence type="ECO:0000313" key="1">
    <source>
        <dbReference type="EMBL" id="RYR42071.1"/>
    </source>
</evidence>
<reference evidence="1 2" key="1">
    <citation type="submission" date="2019-01" db="EMBL/GenBank/DDBJ databases">
        <title>Sequencing of cultivated peanut Arachis hypogaea provides insights into genome evolution and oil improvement.</title>
        <authorList>
            <person name="Chen X."/>
        </authorList>
    </citation>
    <scope>NUCLEOTIDE SEQUENCE [LARGE SCALE GENOMIC DNA]</scope>
    <source>
        <strain evidence="2">cv. Fuhuasheng</strain>
        <tissue evidence="1">Leaves</tissue>
    </source>
</reference>
<dbReference type="EMBL" id="SDMP01000008">
    <property type="protein sequence ID" value="RYR42071.1"/>
    <property type="molecule type" value="Genomic_DNA"/>
</dbReference>
<protein>
    <recommendedName>
        <fullName evidence="3">Aminotransferase-like plant mobile domain-containing protein</fullName>
    </recommendedName>
</protein>
<keyword evidence="2" id="KW-1185">Reference proteome</keyword>
<dbReference type="InterPro" id="IPR044824">
    <property type="entry name" value="MAIN-like"/>
</dbReference>